<dbReference type="GO" id="GO:0005524">
    <property type="term" value="F:ATP binding"/>
    <property type="evidence" value="ECO:0007669"/>
    <property type="project" value="UniProtKB-KW"/>
</dbReference>
<dbReference type="GO" id="GO:0016887">
    <property type="term" value="F:ATP hydrolysis activity"/>
    <property type="evidence" value="ECO:0007669"/>
    <property type="project" value="InterPro"/>
</dbReference>
<dbReference type="InterPro" id="IPR027417">
    <property type="entry name" value="P-loop_NTPase"/>
</dbReference>
<evidence type="ECO:0000256" key="3">
    <source>
        <dbReference type="ARBA" id="ARBA00022741"/>
    </source>
</evidence>
<dbReference type="PANTHER" id="PTHR42798">
    <property type="entry name" value="LIPOPROTEIN-RELEASING SYSTEM ATP-BINDING PROTEIN LOLD"/>
    <property type="match status" value="1"/>
</dbReference>
<comment type="similarity">
    <text evidence="1">Belongs to the ABC transporter superfamily.</text>
</comment>
<protein>
    <submittedName>
        <fullName evidence="6">ABC transporter ATP-binding protein</fullName>
    </submittedName>
</protein>
<dbReference type="RefSeq" id="WP_271712874.1">
    <property type="nucleotide sequence ID" value="NZ_AP024169.1"/>
</dbReference>
<dbReference type="EMBL" id="AP024169">
    <property type="protein sequence ID" value="BCN31780.1"/>
    <property type="molecule type" value="Genomic_DNA"/>
</dbReference>
<proteinExistence type="inferred from homology"/>
<dbReference type="Pfam" id="PF00005">
    <property type="entry name" value="ABC_tran"/>
    <property type="match status" value="1"/>
</dbReference>
<dbReference type="InterPro" id="IPR003439">
    <property type="entry name" value="ABC_transporter-like_ATP-bd"/>
</dbReference>
<evidence type="ECO:0000313" key="7">
    <source>
        <dbReference type="Proteomes" id="UP000595897"/>
    </source>
</evidence>
<evidence type="ECO:0000256" key="1">
    <source>
        <dbReference type="ARBA" id="ARBA00005417"/>
    </source>
</evidence>
<dbReference type="PANTHER" id="PTHR42798:SF7">
    <property type="entry name" value="ALPHA-D-RIBOSE 1-METHYLPHOSPHONATE 5-TRIPHOSPHATE SYNTHASE SUBUNIT PHNL"/>
    <property type="match status" value="1"/>
</dbReference>
<dbReference type="PROSITE" id="PS00211">
    <property type="entry name" value="ABC_TRANSPORTER_1"/>
    <property type="match status" value="1"/>
</dbReference>
<dbReference type="Proteomes" id="UP000595897">
    <property type="component" value="Chromosome"/>
</dbReference>
<dbReference type="AlphaFoldDB" id="A0A7R7EMQ2"/>
<dbReference type="SMART" id="SM00382">
    <property type="entry name" value="AAA"/>
    <property type="match status" value="1"/>
</dbReference>
<evidence type="ECO:0000256" key="2">
    <source>
        <dbReference type="ARBA" id="ARBA00022448"/>
    </source>
</evidence>
<sequence>MNQVLIKTELLCKSFISDGEINNVIKNLDLEIYKGDFTVIMGSSGSGKSTLLYSLSGMDHVTTGKVMFEDKDITKMKEKEIAYLRKEKLGFVFQGINLIPNLTVYENILSPTYKTDASRNKIEEKIDDLLERMELTSQKKKFPNQMSGGQKQRVAICRALINNPSILFADEPTGALNSSQGQNVLDIFTNINREGQSVVMVTHDLKAALRGNRIIYLKDGRIDGDIRLDEYNEETALEREENVYHFLKEKGW</sequence>
<name>A0A7R7EMQ2_9FIRM</name>
<dbReference type="CDD" id="cd03255">
    <property type="entry name" value="ABC_MJ0796_LolCDE_FtsE"/>
    <property type="match status" value="1"/>
</dbReference>
<dbReference type="InterPro" id="IPR003593">
    <property type="entry name" value="AAA+_ATPase"/>
</dbReference>
<keyword evidence="3" id="KW-0547">Nucleotide-binding</keyword>
<dbReference type="GO" id="GO:0022857">
    <property type="term" value="F:transmembrane transporter activity"/>
    <property type="evidence" value="ECO:0007669"/>
    <property type="project" value="UniProtKB-ARBA"/>
</dbReference>
<evidence type="ECO:0000313" key="6">
    <source>
        <dbReference type="EMBL" id="BCN31780.1"/>
    </source>
</evidence>
<keyword evidence="7" id="KW-1185">Reference proteome</keyword>
<organism evidence="6 7">
    <name type="scientific">Anaeromicropila herbilytica</name>
    <dbReference type="NCBI Taxonomy" id="2785025"/>
    <lineage>
        <taxon>Bacteria</taxon>
        <taxon>Bacillati</taxon>
        <taxon>Bacillota</taxon>
        <taxon>Clostridia</taxon>
        <taxon>Lachnospirales</taxon>
        <taxon>Lachnospiraceae</taxon>
        <taxon>Anaeromicropila</taxon>
    </lineage>
</organism>
<dbReference type="GO" id="GO:0098796">
    <property type="term" value="C:membrane protein complex"/>
    <property type="evidence" value="ECO:0007669"/>
    <property type="project" value="UniProtKB-ARBA"/>
</dbReference>
<evidence type="ECO:0000259" key="5">
    <source>
        <dbReference type="PROSITE" id="PS50893"/>
    </source>
</evidence>
<evidence type="ECO:0000256" key="4">
    <source>
        <dbReference type="ARBA" id="ARBA00022840"/>
    </source>
</evidence>
<dbReference type="Gene3D" id="3.40.50.300">
    <property type="entry name" value="P-loop containing nucleotide triphosphate hydrolases"/>
    <property type="match status" value="1"/>
</dbReference>
<accession>A0A7R7EMQ2</accession>
<keyword evidence="2" id="KW-0813">Transport</keyword>
<feature type="domain" description="ABC transporter" evidence="5">
    <location>
        <begin position="6"/>
        <end position="244"/>
    </location>
</feature>
<reference evidence="6 7" key="1">
    <citation type="submission" date="2020-11" db="EMBL/GenBank/DDBJ databases">
        <title>Draft genome sequencing of a Lachnospiraceae strain isolated from anoxic soil subjected to BSD treatment.</title>
        <authorList>
            <person name="Uek A."/>
            <person name="Tonouchi A."/>
        </authorList>
    </citation>
    <scope>NUCLEOTIDE SEQUENCE [LARGE SCALE GENOMIC DNA]</scope>
    <source>
        <strain evidence="6 7">TB5</strain>
    </source>
</reference>
<gene>
    <name evidence="6" type="ORF">bsdtb5_30750</name>
</gene>
<dbReference type="InterPro" id="IPR017871">
    <property type="entry name" value="ABC_transporter-like_CS"/>
</dbReference>
<dbReference type="InterPro" id="IPR017911">
    <property type="entry name" value="MacB-like_ATP-bd"/>
</dbReference>
<keyword evidence="4 6" id="KW-0067">ATP-binding</keyword>
<dbReference type="PROSITE" id="PS50893">
    <property type="entry name" value="ABC_TRANSPORTER_2"/>
    <property type="match status" value="1"/>
</dbReference>
<dbReference type="SUPFAM" id="SSF52540">
    <property type="entry name" value="P-loop containing nucleoside triphosphate hydrolases"/>
    <property type="match status" value="1"/>
</dbReference>
<dbReference type="FunFam" id="3.40.50.300:FF:000032">
    <property type="entry name" value="Export ABC transporter ATP-binding protein"/>
    <property type="match status" value="1"/>
</dbReference>
<dbReference type="KEGG" id="ahb:bsdtb5_30750"/>